<dbReference type="EMBL" id="JXYS01000029">
    <property type="protein sequence ID" value="KJF17847.1"/>
    <property type="molecule type" value="Genomic_DNA"/>
</dbReference>
<dbReference type="InterPro" id="IPR003593">
    <property type="entry name" value="AAA+_ATPase"/>
</dbReference>
<accession>A0A0D8HJA5</accession>
<dbReference type="InterPro" id="IPR050921">
    <property type="entry name" value="T4SS_GSP_E_ATPase"/>
</dbReference>
<dbReference type="Pfam" id="PF00437">
    <property type="entry name" value="T2SSE"/>
    <property type="match status" value="1"/>
</dbReference>
<dbReference type="AlphaFoldDB" id="A0A0D8HJA5"/>
<dbReference type="Gene3D" id="3.30.450.90">
    <property type="match status" value="1"/>
</dbReference>
<proteinExistence type="inferred from homology"/>
<evidence type="ECO:0000259" key="2">
    <source>
        <dbReference type="PROSITE" id="PS00662"/>
    </source>
</evidence>
<dbReference type="PANTHER" id="PTHR30486">
    <property type="entry name" value="TWITCHING MOTILITY PROTEIN PILT"/>
    <property type="match status" value="1"/>
</dbReference>
<gene>
    <name evidence="3" type="primary">pilT2</name>
    <name evidence="3" type="ORF">AXFE_13440</name>
</gene>
<dbReference type="GO" id="GO:0005524">
    <property type="term" value="F:ATP binding"/>
    <property type="evidence" value="ECO:0007669"/>
    <property type="project" value="InterPro"/>
</dbReference>
<dbReference type="STRING" id="1280514.AXFE_13440"/>
<dbReference type="NCBIfam" id="TIGR01420">
    <property type="entry name" value="pilT_fam"/>
    <property type="match status" value="1"/>
</dbReference>
<dbReference type="SUPFAM" id="SSF52540">
    <property type="entry name" value="P-loop containing nucleoside triphosphate hydrolases"/>
    <property type="match status" value="1"/>
</dbReference>
<comment type="caution">
    <text evidence="3">The sequence shown here is derived from an EMBL/GenBank/DDBJ whole genome shotgun (WGS) entry which is preliminary data.</text>
</comment>
<evidence type="ECO:0000313" key="3">
    <source>
        <dbReference type="EMBL" id="KJF17847.1"/>
    </source>
</evidence>
<evidence type="ECO:0000313" key="4">
    <source>
        <dbReference type="Proteomes" id="UP000032360"/>
    </source>
</evidence>
<evidence type="ECO:0000256" key="1">
    <source>
        <dbReference type="ARBA" id="ARBA00006611"/>
    </source>
</evidence>
<name>A0A0D8HJA5_9ACTN</name>
<dbReference type="CDD" id="cd01131">
    <property type="entry name" value="PilT"/>
    <property type="match status" value="1"/>
</dbReference>
<dbReference type="Gene3D" id="3.40.50.300">
    <property type="entry name" value="P-loop containing nucleotide triphosphate hydrolases"/>
    <property type="match status" value="1"/>
</dbReference>
<keyword evidence="4" id="KW-1185">Reference proteome</keyword>
<comment type="similarity">
    <text evidence="1">Belongs to the GSP E family.</text>
</comment>
<dbReference type="InterPro" id="IPR006321">
    <property type="entry name" value="PilT/PilU"/>
</dbReference>
<dbReference type="InterPro" id="IPR001482">
    <property type="entry name" value="T2SS/T4SS_dom"/>
</dbReference>
<reference evidence="3 4" key="1">
    <citation type="submission" date="2015-01" db="EMBL/GenBank/DDBJ databases">
        <title>Draft genome of the acidophilic iron oxidizer Acidithrix ferrooxidans strain Py-F3.</title>
        <authorList>
            <person name="Poehlein A."/>
            <person name="Eisen S."/>
            <person name="Schloemann M."/>
            <person name="Johnson B.D."/>
            <person name="Daniel R."/>
            <person name="Muehling M."/>
        </authorList>
    </citation>
    <scope>NUCLEOTIDE SEQUENCE [LARGE SCALE GENOMIC DNA]</scope>
    <source>
        <strain evidence="3 4">Py-F3</strain>
    </source>
</reference>
<feature type="domain" description="Bacterial type II secretion system protein E" evidence="2">
    <location>
        <begin position="199"/>
        <end position="213"/>
    </location>
</feature>
<dbReference type="PROSITE" id="PS00662">
    <property type="entry name" value="T2SP_E"/>
    <property type="match status" value="1"/>
</dbReference>
<dbReference type="PATRIC" id="fig|1280514.3.peg.1752"/>
<dbReference type="OrthoDB" id="9805147at2"/>
<dbReference type="InterPro" id="IPR027417">
    <property type="entry name" value="P-loop_NTPase"/>
</dbReference>
<dbReference type="RefSeq" id="WP_052605087.1">
    <property type="nucleotide sequence ID" value="NZ_JXYS01000029.1"/>
</dbReference>
<dbReference type="Proteomes" id="UP000032360">
    <property type="component" value="Unassembled WGS sequence"/>
</dbReference>
<sequence>MVVHPEVLDGLLRILVSRKGSDLHVKVGVPPRIRVKGLLSEIGGIPPATAVLVQELVRKSIPAEMWDEFLHSKQADYAYQSHDGNRFRVNAFFQRGNISIAFRLVASSPASIEELYLPEVVSALANERRGLILVTGPTGSGKSSTLAAMVQRINETRSAHIITIEDPIETLHSDICSLINQREVGFDVTTFLDAIRAAMREDPDVILIGEMRDEETVRAAISAAETGHLVLSTLHTLNAKETVSRIIDFFPSHQHQQIRSSLAGSLRGVICQRLVRVNDSSLRPVLEVMVANGRIIQCILEPSKGSEIPVIIKEGEYYGMRTFERSLFELIESGLISSSEAMLSATSPQDLQVMLQRSGLV</sequence>
<dbReference type="GO" id="GO:0016887">
    <property type="term" value="F:ATP hydrolysis activity"/>
    <property type="evidence" value="ECO:0007669"/>
    <property type="project" value="InterPro"/>
</dbReference>
<protein>
    <submittedName>
        <fullName evidence="3">Twitching mobility protein</fullName>
    </submittedName>
</protein>
<dbReference type="PANTHER" id="PTHR30486:SF12">
    <property type="entry name" value="TYPE IV PILUS ATPASE PILU"/>
    <property type="match status" value="1"/>
</dbReference>
<organism evidence="3 4">
    <name type="scientific">Acidithrix ferrooxidans</name>
    <dbReference type="NCBI Taxonomy" id="1280514"/>
    <lineage>
        <taxon>Bacteria</taxon>
        <taxon>Bacillati</taxon>
        <taxon>Actinomycetota</taxon>
        <taxon>Acidimicrobiia</taxon>
        <taxon>Acidimicrobiales</taxon>
        <taxon>Acidimicrobiaceae</taxon>
        <taxon>Acidithrix</taxon>
    </lineage>
</organism>
<dbReference type="SMART" id="SM00382">
    <property type="entry name" value="AAA"/>
    <property type="match status" value="1"/>
</dbReference>